<dbReference type="Pfam" id="PF03695">
    <property type="entry name" value="UPF0149"/>
    <property type="match status" value="1"/>
</dbReference>
<dbReference type="SUPFAM" id="SSF101327">
    <property type="entry name" value="YgfB-like"/>
    <property type="match status" value="1"/>
</dbReference>
<protein>
    <recommendedName>
        <fullName evidence="4">YecA family protein</fullName>
    </recommendedName>
</protein>
<dbReference type="STRING" id="62101.AB835_01910"/>
<dbReference type="AlphaFoldDB" id="A0A1D2QTG7"/>
<dbReference type="Proteomes" id="UP000242502">
    <property type="component" value="Unassembled WGS sequence"/>
</dbReference>
<comment type="caution">
    <text evidence="2">The sequence shown here is derived from an EMBL/GenBank/DDBJ whole genome shotgun (WGS) entry which is preliminary data.</text>
</comment>
<dbReference type="Gene3D" id="1.20.120.740">
    <property type="entry name" value="YgfB uncharacterised protein family UPF0149, PF03695"/>
    <property type="match status" value="1"/>
</dbReference>
<dbReference type="InterPro" id="IPR011978">
    <property type="entry name" value="YgfB-like"/>
</dbReference>
<sequence>MRGIILSDLEYLGFDDFCNLLMPYGALNSPAELHGLLCGKLCGGATLNRDSWLQSAWEFLDVTDTPDGQANDEVARLLEITLAQLNSGDYDMQLFLPGDDTDLDQRTMALSQWCHGFLTGFGSAGIDPDREFSSDNADALRDMASIVQAAVTDGEDEEEQESSYYDLAEYVRVVAMNFYAEHHTDDGQTPTLH</sequence>
<dbReference type="GO" id="GO:0005829">
    <property type="term" value="C:cytosol"/>
    <property type="evidence" value="ECO:0007669"/>
    <property type="project" value="TreeGrafter"/>
</dbReference>
<dbReference type="PANTHER" id="PTHR37528">
    <property type="entry name" value="UPF0149 PROTEIN YGFB"/>
    <property type="match status" value="1"/>
</dbReference>
<evidence type="ECO:0000313" key="2">
    <source>
        <dbReference type="EMBL" id="ODS24844.1"/>
    </source>
</evidence>
<proteinExistence type="inferred from homology"/>
<comment type="similarity">
    <text evidence="1">Belongs to the UPF0149 family.</text>
</comment>
<organism evidence="2 3">
    <name type="scientific">Candidatus Endobugula sertula</name>
    <name type="common">Bugula neritina bacterial symbiont</name>
    <dbReference type="NCBI Taxonomy" id="62101"/>
    <lineage>
        <taxon>Bacteria</taxon>
        <taxon>Pseudomonadati</taxon>
        <taxon>Pseudomonadota</taxon>
        <taxon>Gammaproteobacteria</taxon>
        <taxon>Cellvibrionales</taxon>
        <taxon>Cellvibrionaceae</taxon>
        <taxon>Candidatus Endobugula</taxon>
    </lineage>
</organism>
<gene>
    <name evidence="2" type="ORF">AB835_01910</name>
</gene>
<evidence type="ECO:0008006" key="4">
    <source>
        <dbReference type="Google" id="ProtNLM"/>
    </source>
</evidence>
<reference evidence="2 3" key="1">
    <citation type="journal article" date="2016" name="Appl. Environ. Microbiol.">
        <title>Lack of Overt Genome Reduction in the Bryostatin-Producing Bryozoan Symbiont "Candidatus Endobugula sertula".</title>
        <authorList>
            <person name="Miller I.J."/>
            <person name="Vanee N."/>
            <person name="Fong S.S."/>
            <person name="Lim-Fong G.E."/>
            <person name="Kwan J.C."/>
        </authorList>
    </citation>
    <scope>NUCLEOTIDE SEQUENCE [LARGE SCALE GENOMIC DNA]</scope>
    <source>
        <strain evidence="2">AB1-4</strain>
    </source>
</reference>
<evidence type="ECO:0000313" key="3">
    <source>
        <dbReference type="Proteomes" id="UP000242502"/>
    </source>
</evidence>
<evidence type="ECO:0000256" key="1">
    <source>
        <dbReference type="ARBA" id="ARBA00038308"/>
    </source>
</evidence>
<dbReference type="EMBL" id="MDLC01000004">
    <property type="protein sequence ID" value="ODS24844.1"/>
    <property type="molecule type" value="Genomic_DNA"/>
</dbReference>
<name>A0A1D2QTG7_9GAMM</name>
<dbReference type="PANTHER" id="PTHR37528:SF1">
    <property type="entry name" value="UPF0149 PROTEIN YGFB"/>
    <property type="match status" value="1"/>
</dbReference>
<accession>A0A1D2QTG7</accession>
<dbReference type="InterPro" id="IPR036255">
    <property type="entry name" value="YgfB-like_sf"/>
</dbReference>